<dbReference type="InterPro" id="IPR021647">
    <property type="entry name" value="CusF_Ec"/>
</dbReference>
<sequence length="126" mass="12774">MKRFDLALILIGSAAAMSSAFAASNAMPGMGTMDAGGMGGMSAAASATQGFMAHGTINSVNLAAGTVNITHQAIKALGWPGMTMDFGVQNPSLLKGLEPGKTVNFNLTKDPAGRYVITKIAVAQAK</sequence>
<dbReference type="Gene3D" id="2.40.50.320">
    <property type="entry name" value="Copper binding periplasmic protein CusF"/>
    <property type="match status" value="1"/>
</dbReference>
<accession>A0A1J5Q2K1</accession>
<protein>
    <submittedName>
        <fullName evidence="1">Periplasmic copper-binding protein</fullName>
    </submittedName>
</protein>
<organism evidence="1">
    <name type="scientific">mine drainage metagenome</name>
    <dbReference type="NCBI Taxonomy" id="410659"/>
    <lineage>
        <taxon>unclassified sequences</taxon>
        <taxon>metagenomes</taxon>
        <taxon>ecological metagenomes</taxon>
    </lineage>
</organism>
<comment type="caution">
    <text evidence="1">The sequence shown here is derived from an EMBL/GenBank/DDBJ whole genome shotgun (WGS) entry which is preliminary data.</text>
</comment>
<dbReference type="Pfam" id="PF11604">
    <property type="entry name" value="CusF_Ec"/>
    <property type="match status" value="1"/>
</dbReference>
<name>A0A1J5Q2K1_9ZZZZ</name>
<gene>
    <name evidence="1" type="ORF">GALL_407700</name>
</gene>
<dbReference type="InterPro" id="IPR042230">
    <property type="entry name" value="CusF_sf"/>
</dbReference>
<evidence type="ECO:0000313" key="1">
    <source>
        <dbReference type="EMBL" id="OIQ77536.1"/>
    </source>
</evidence>
<dbReference type="EMBL" id="MLJW01001592">
    <property type="protein sequence ID" value="OIQ77536.1"/>
    <property type="molecule type" value="Genomic_DNA"/>
</dbReference>
<reference evidence="1" key="1">
    <citation type="submission" date="2016-10" db="EMBL/GenBank/DDBJ databases">
        <title>Sequence of Gallionella enrichment culture.</title>
        <authorList>
            <person name="Poehlein A."/>
            <person name="Muehling M."/>
            <person name="Daniel R."/>
        </authorList>
    </citation>
    <scope>NUCLEOTIDE SEQUENCE</scope>
</reference>
<proteinExistence type="predicted"/>
<dbReference type="AlphaFoldDB" id="A0A1J5Q2K1"/>